<organism evidence="2 3">
    <name type="scientific">Hibiscus sabdariffa</name>
    <name type="common">roselle</name>
    <dbReference type="NCBI Taxonomy" id="183260"/>
    <lineage>
        <taxon>Eukaryota</taxon>
        <taxon>Viridiplantae</taxon>
        <taxon>Streptophyta</taxon>
        <taxon>Embryophyta</taxon>
        <taxon>Tracheophyta</taxon>
        <taxon>Spermatophyta</taxon>
        <taxon>Magnoliopsida</taxon>
        <taxon>eudicotyledons</taxon>
        <taxon>Gunneridae</taxon>
        <taxon>Pentapetalae</taxon>
        <taxon>rosids</taxon>
        <taxon>malvids</taxon>
        <taxon>Malvales</taxon>
        <taxon>Malvaceae</taxon>
        <taxon>Malvoideae</taxon>
        <taxon>Hibiscus</taxon>
    </lineage>
</organism>
<reference evidence="2 3" key="1">
    <citation type="journal article" date="2024" name="G3 (Bethesda)">
        <title>Genome assembly of Hibiscus sabdariffa L. provides insights into metabolisms of medicinal natural products.</title>
        <authorList>
            <person name="Kim T."/>
        </authorList>
    </citation>
    <scope>NUCLEOTIDE SEQUENCE [LARGE SCALE GENOMIC DNA]</scope>
    <source>
        <strain evidence="2">TK-2024</strain>
        <tissue evidence="2">Old leaves</tissue>
    </source>
</reference>
<protein>
    <recommendedName>
        <fullName evidence="1">RNase H type-1 domain-containing protein</fullName>
    </recommendedName>
</protein>
<dbReference type="CDD" id="cd06222">
    <property type="entry name" value="RNase_H_like"/>
    <property type="match status" value="1"/>
</dbReference>
<dbReference type="InterPro" id="IPR002156">
    <property type="entry name" value="RNaseH_domain"/>
</dbReference>
<feature type="domain" description="RNase H type-1" evidence="1">
    <location>
        <begin position="14"/>
        <end position="84"/>
    </location>
</feature>
<name>A0ABR2C5X6_9ROSI</name>
<dbReference type="EMBL" id="JBBPBM010000066">
    <property type="protein sequence ID" value="KAK8514817.1"/>
    <property type="molecule type" value="Genomic_DNA"/>
</dbReference>
<accession>A0ABR2C5X6</accession>
<dbReference type="InterPro" id="IPR053151">
    <property type="entry name" value="RNase_H-like"/>
</dbReference>
<dbReference type="InterPro" id="IPR044730">
    <property type="entry name" value="RNase_H-like_dom_plant"/>
</dbReference>
<dbReference type="Pfam" id="PF13456">
    <property type="entry name" value="RVT_3"/>
    <property type="match status" value="2"/>
</dbReference>
<evidence type="ECO:0000259" key="1">
    <source>
        <dbReference type="Pfam" id="PF13456"/>
    </source>
</evidence>
<proteinExistence type="predicted"/>
<dbReference type="PANTHER" id="PTHR47723:SF19">
    <property type="entry name" value="POLYNUCLEOTIDYL TRANSFERASE, RIBONUCLEASE H-LIKE SUPERFAMILY PROTEIN"/>
    <property type="match status" value="1"/>
</dbReference>
<comment type="caution">
    <text evidence="2">The sequence shown here is derived from an EMBL/GenBank/DDBJ whole genome shotgun (WGS) entry which is preliminary data.</text>
</comment>
<evidence type="ECO:0000313" key="3">
    <source>
        <dbReference type="Proteomes" id="UP001472677"/>
    </source>
</evidence>
<dbReference type="Proteomes" id="UP001472677">
    <property type="component" value="Unassembled WGS sequence"/>
</dbReference>
<evidence type="ECO:0000313" key="2">
    <source>
        <dbReference type="EMBL" id="KAK8514817.1"/>
    </source>
</evidence>
<sequence length="222" mass="24119">MEFQPPSPGIIKINCDASFYSITGNVGACAIARDCSGAIIAGDTSSFKAISASAAKAFALRVGVRLAIVAGFQEVQFESDNAVWLQSNLQLRRMTPRRPIQLPWCCPKRDRTAVNCDGAVNPLDGTAAIGGVMRDWSDSLTAFEAIHSNDSGLEGSLLLHDVRDFLSRVWRVRIRYINRSGNMVADKLARMRRGKPIGEALSESPPVEVIPLLEKDMSLALS</sequence>
<gene>
    <name evidence="2" type="ORF">V6N12_057713</name>
</gene>
<keyword evidence="3" id="KW-1185">Reference proteome</keyword>
<dbReference type="PANTHER" id="PTHR47723">
    <property type="entry name" value="OS05G0353850 PROTEIN"/>
    <property type="match status" value="1"/>
</dbReference>
<feature type="domain" description="RNase H type-1" evidence="1">
    <location>
        <begin position="137"/>
        <end position="191"/>
    </location>
</feature>